<dbReference type="SUPFAM" id="SSF57850">
    <property type="entry name" value="RING/U-box"/>
    <property type="match status" value="1"/>
</dbReference>
<evidence type="ECO:0000256" key="2">
    <source>
        <dbReference type="SAM" id="MobiDB-lite"/>
    </source>
</evidence>
<protein>
    <submittedName>
        <fullName evidence="3">Uncharacterized protein</fullName>
    </submittedName>
</protein>
<sequence length="263" mass="29947">MKNEGFDKTPGSPQALFRNVHDGIQGIPMELKAYEQQLNRVSDHIYRVCMETESLRRQYEEVISERKFIEQAATKAEEELQQVRRIIDRYTAVEDAVVASDGYTYERKVIEDYIKNCIDTGVPPKSQQTDQEISSCLYPNRSLKTLLDRLVELLANEPNTTKPTAESHKATGKDPNVEYNAQGQRVHPCIRVYGFCNYGSNCAYAFYPYEACLSNLKGKCRFRNQCHERHVDFRGALNANGEPVQSDGTNASKEKTEESGSQK</sequence>
<gene>
    <name evidence="3" type="ORF">ADEAN_000497700</name>
</gene>
<dbReference type="Proteomes" id="UP000515908">
    <property type="component" value="Chromosome 09"/>
</dbReference>
<keyword evidence="1" id="KW-0175">Coiled coil</keyword>
<evidence type="ECO:0000313" key="4">
    <source>
        <dbReference type="Proteomes" id="UP000515908"/>
    </source>
</evidence>
<name>A0A7G2CDA7_9TRYP</name>
<accession>A0A7G2CDA7</accession>
<evidence type="ECO:0000313" key="3">
    <source>
        <dbReference type="EMBL" id="CAD2217499.1"/>
    </source>
</evidence>
<dbReference type="EMBL" id="LR877153">
    <property type="protein sequence ID" value="CAD2217499.1"/>
    <property type="molecule type" value="Genomic_DNA"/>
</dbReference>
<dbReference type="InterPro" id="IPR013083">
    <property type="entry name" value="Znf_RING/FYVE/PHD"/>
</dbReference>
<reference evidence="3 4" key="1">
    <citation type="submission" date="2020-08" db="EMBL/GenBank/DDBJ databases">
        <authorList>
            <person name="Newling K."/>
            <person name="Davey J."/>
            <person name="Forrester S."/>
        </authorList>
    </citation>
    <scope>NUCLEOTIDE SEQUENCE [LARGE SCALE GENOMIC DNA]</scope>
    <source>
        <strain evidence="4">Crithidia deanei Carvalho (ATCC PRA-265)</strain>
    </source>
</reference>
<feature type="region of interest" description="Disordered" evidence="2">
    <location>
        <begin position="237"/>
        <end position="263"/>
    </location>
</feature>
<dbReference type="AlphaFoldDB" id="A0A7G2CDA7"/>
<feature type="region of interest" description="Disordered" evidence="2">
    <location>
        <begin position="157"/>
        <end position="179"/>
    </location>
</feature>
<dbReference type="PANTHER" id="PTHR19851">
    <property type="entry name" value="OS02G0203500 PROTEIN"/>
    <property type="match status" value="1"/>
</dbReference>
<evidence type="ECO:0000256" key="1">
    <source>
        <dbReference type="SAM" id="Coils"/>
    </source>
</evidence>
<dbReference type="OrthoDB" id="10064100at2759"/>
<keyword evidence="4" id="KW-1185">Reference proteome</keyword>
<dbReference type="VEuPathDB" id="TriTrypDB:ADEAN_000497700"/>
<feature type="compositionally biased region" description="Basic and acidic residues" evidence="2">
    <location>
        <begin position="252"/>
        <end position="263"/>
    </location>
</feature>
<proteinExistence type="predicted"/>
<dbReference type="PANTHER" id="PTHR19851:SF7">
    <property type="entry name" value="F-BOX DOMAIN-CONTAINING PROTEIN"/>
    <property type="match status" value="1"/>
</dbReference>
<feature type="compositionally biased region" description="Basic and acidic residues" evidence="2">
    <location>
        <begin position="165"/>
        <end position="176"/>
    </location>
</feature>
<organism evidence="3 4">
    <name type="scientific">Angomonas deanei</name>
    <dbReference type="NCBI Taxonomy" id="59799"/>
    <lineage>
        <taxon>Eukaryota</taxon>
        <taxon>Discoba</taxon>
        <taxon>Euglenozoa</taxon>
        <taxon>Kinetoplastea</taxon>
        <taxon>Metakinetoplastina</taxon>
        <taxon>Trypanosomatida</taxon>
        <taxon>Trypanosomatidae</taxon>
        <taxon>Strigomonadinae</taxon>
        <taxon>Angomonas</taxon>
    </lineage>
</organism>
<feature type="coiled-coil region" evidence="1">
    <location>
        <begin position="59"/>
        <end position="93"/>
    </location>
</feature>
<dbReference type="Gene3D" id="3.30.40.10">
    <property type="entry name" value="Zinc/RING finger domain, C3HC4 (zinc finger)"/>
    <property type="match status" value="1"/>
</dbReference>